<feature type="region of interest" description="Disordered" evidence="1">
    <location>
        <begin position="100"/>
        <end position="138"/>
    </location>
</feature>
<dbReference type="PROSITE" id="PS00018">
    <property type="entry name" value="EF_HAND_1"/>
    <property type="match status" value="1"/>
</dbReference>
<feature type="transmembrane region" description="Helical" evidence="2">
    <location>
        <begin position="622"/>
        <end position="643"/>
    </location>
</feature>
<dbReference type="InterPro" id="IPR018247">
    <property type="entry name" value="EF_Hand_1_Ca_BS"/>
</dbReference>
<feature type="domain" description="EF-hand" evidence="3">
    <location>
        <begin position="37"/>
        <end position="72"/>
    </location>
</feature>
<dbReference type="InterPro" id="IPR002048">
    <property type="entry name" value="EF_hand_dom"/>
</dbReference>
<dbReference type="RefSeq" id="XP_042920787.1">
    <property type="nucleotide sequence ID" value="XM_043066031.1"/>
</dbReference>
<feature type="region of interest" description="Disordered" evidence="1">
    <location>
        <begin position="675"/>
        <end position="759"/>
    </location>
</feature>
<dbReference type="GeneID" id="5720713"/>
<dbReference type="AlphaFoldDB" id="A0A2K3DCR9"/>
<feature type="compositionally biased region" description="Pro residues" evidence="1">
    <location>
        <begin position="126"/>
        <end position="136"/>
    </location>
</feature>
<dbReference type="ExpressionAtlas" id="A0A2K3DCR9">
    <property type="expression patterns" value="baseline"/>
</dbReference>
<keyword evidence="5" id="KW-1185">Reference proteome</keyword>
<keyword evidence="2" id="KW-0472">Membrane</keyword>
<evidence type="ECO:0000313" key="4">
    <source>
        <dbReference type="EMBL" id="PNW78332.1"/>
    </source>
</evidence>
<dbReference type="OMA" id="NCLELRW"/>
<sequence>MTQVHPVTAKNDKQEKLREEASLGEGEEVFADTDAGTQRSEFEHLLDFLDTDSNGKVSALELADFVDSLLGTQDHRRPEGSIVFEAVLSAAMRQASIAASASAATDKADGGRTGSGRPGSNHRRPPPPPPPPPPPASLLAASAFAKDAAAAASTGSPRGSTDAARGQDSSTRGLLAAARGSVTGKGSISGAAGGGGGKSSSSRLGLGPAACGGGGLTEAQVFGSQVFLDMDSVRECFAALLQDTSLWVRMAARYSVMTGALFRQLLMYSAGTLDRRFSLVHFAWTWGAFNALPLWLPFRRLWHRGGDSILLQVYCHQLTKLHQQLGPGVSSRVNMHVLLVALTLIQFIATYVPLISFLAAYGIPNMWQQHTVVGWMHAQPMHTKLSFFVSILPFAVLQFLTSSGALKLSCRDFLNLKEQCKAVFLMGDVSAQFEGYGGLMMRTVMDTIKGRVEDMMSASRFRKLNATMPLLFGIGLEVFRRLVRLFLVHNWVPQSTLGRVAAPFEVYALFYNIWFAYSESADCTQYLLELKKIGSTFKTLLNKEEALSQQLPWLNNHSPRNLLLWSRLRRYYQSPNCLELRWIEMHLTLVIVAAVAVTVILIVTFVQGTLTTFTPENADLQVFVVWVIPAFIYLVAGVVLDVIMSASTGQMYHDDVQVLTSEAVSIEERLNSAAELDRLPPAPTATGVASATAAQPFQRSSSQTQLMLSPPGRSGSGSGLAGDANGTGGLGGRDAGDYGGSGGGRLARRSRSGASGLGTGGGEAMLGLRELGELGVPSSSLSGGWVQWRPAEHFRLSEDQKARLRQCQGVIRSLVTYIQFNVEYITIFGIPIDTNLRNTLFSLAVTLMGAAVSAFLAIILQKK</sequence>
<dbReference type="Proteomes" id="UP000006906">
    <property type="component" value="Chromosome 9"/>
</dbReference>
<evidence type="ECO:0000259" key="3">
    <source>
        <dbReference type="PROSITE" id="PS50222"/>
    </source>
</evidence>
<protein>
    <recommendedName>
        <fullName evidence="3">EF-hand domain-containing protein</fullName>
    </recommendedName>
</protein>
<keyword evidence="2" id="KW-1133">Transmembrane helix</keyword>
<dbReference type="InParanoid" id="A0A2K3DCR9"/>
<reference evidence="4 5" key="1">
    <citation type="journal article" date="2007" name="Science">
        <title>The Chlamydomonas genome reveals the evolution of key animal and plant functions.</title>
        <authorList>
            <person name="Merchant S.S."/>
            <person name="Prochnik S.E."/>
            <person name="Vallon O."/>
            <person name="Harris E.H."/>
            <person name="Karpowicz S.J."/>
            <person name="Witman G.B."/>
            <person name="Terry A."/>
            <person name="Salamov A."/>
            <person name="Fritz-Laylin L.K."/>
            <person name="Marechal-Drouard L."/>
            <person name="Marshall W.F."/>
            <person name="Qu L.H."/>
            <person name="Nelson D.R."/>
            <person name="Sanderfoot A.A."/>
            <person name="Spalding M.H."/>
            <person name="Kapitonov V.V."/>
            <person name="Ren Q."/>
            <person name="Ferris P."/>
            <person name="Lindquist E."/>
            <person name="Shapiro H."/>
            <person name="Lucas S.M."/>
            <person name="Grimwood J."/>
            <person name="Schmutz J."/>
            <person name="Cardol P."/>
            <person name="Cerutti H."/>
            <person name="Chanfreau G."/>
            <person name="Chen C.L."/>
            <person name="Cognat V."/>
            <person name="Croft M.T."/>
            <person name="Dent R."/>
            <person name="Dutcher S."/>
            <person name="Fernandez E."/>
            <person name="Fukuzawa H."/>
            <person name="Gonzalez-Ballester D."/>
            <person name="Gonzalez-Halphen D."/>
            <person name="Hallmann A."/>
            <person name="Hanikenne M."/>
            <person name="Hippler M."/>
            <person name="Inwood W."/>
            <person name="Jabbari K."/>
            <person name="Kalanon M."/>
            <person name="Kuras R."/>
            <person name="Lefebvre P.A."/>
            <person name="Lemaire S.D."/>
            <person name="Lobanov A.V."/>
            <person name="Lohr M."/>
            <person name="Manuell A."/>
            <person name="Meier I."/>
            <person name="Mets L."/>
            <person name="Mittag M."/>
            <person name="Mittelmeier T."/>
            <person name="Moroney J.V."/>
            <person name="Moseley J."/>
            <person name="Napoli C."/>
            <person name="Nedelcu A.M."/>
            <person name="Niyogi K."/>
            <person name="Novoselov S.V."/>
            <person name="Paulsen I.T."/>
            <person name="Pazour G."/>
            <person name="Purton S."/>
            <person name="Ral J.P."/>
            <person name="Riano-Pachon D.M."/>
            <person name="Riekhof W."/>
            <person name="Rymarquis L."/>
            <person name="Schroda M."/>
            <person name="Stern D."/>
            <person name="Umen J."/>
            <person name="Willows R."/>
            <person name="Wilson N."/>
            <person name="Zimmer S.L."/>
            <person name="Allmer J."/>
            <person name="Balk J."/>
            <person name="Bisova K."/>
            <person name="Chen C.J."/>
            <person name="Elias M."/>
            <person name="Gendler K."/>
            <person name="Hauser C."/>
            <person name="Lamb M.R."/>
            <person name="Ledford H."/>
            <person name="Long J.C."/>
            <person name="Minagawa J."/>
            <person name="Page M.D."/>
            <person name="Pan J."/>
            <person name="Pootakham W."/>
            <person name="Roje S."/>
            <person name="Rose A."/>
            <person name="Stahlberg E."/>
            <person name="Terauchi A.M."/>
            <person name="Yang P."/>
            <person name="Ball S."/>
            <person name="Bowler C."/>
            <person name="Dieckmann C.L."/>
            <person name="Gladyshev V.N."/>
            <person name="Green P."/>
            <person name="Jorgensen R."/>
            <person name="Mayfield S."/>
            <person name="Mueller-Roeber B."/>
            <person name="Rajamani S."/>
            <person name="Sayre R.T."/>
            <person name="Brokstein P."/>
            <person name="Dubchak I."/>
            <person name="Goodstein D."/>
            <person name="Hornick L."/>
            <person name="Huang Y.W."/>
            <person name="Jhaveri J."/>
            <person name="Luo Y."/>
            <person name="Martinez D."/>
            <person name="Ngau W.C."/>
            <person name="Otillar B."/>
            <person name="Poliakov A."/>
            <person name="Porter A."/>
            <person name="Szajkowski L."/>
            <person name="Werner G."/>
            <person name="Zhou K."/>
            <person name="Grigoriev I.V."/>
            <person name="Rokhsar D.S."/>
            <person name="Grossman A.R."/>
        </authorList>
    </citation>
    <scope>NUCLEOTIDE SEQUENCE [LARGE SCALE GENOMIC DNA]</scope>
    <source>
        <strain evidence="5">CC-503</strain>
    </source>
</reference>
<feature type="transmembrane region" description="Helical" evidence="2">
    <location>
        <begin position="810"/>
        <end position="832"/>
    </location>
</feature>
<organism evidence="4 5">
    <name type="scientific">Chlamydomonas reinhardtii</name>
    <name type="common">Chlamydomonas smithii</name>
    <dbReference type="NCBI Taxonomy" id="3055"/>
    <lineage>
        <taxon>Eukaryota</taxon>
        <taxon>Viridiplantae</taxon>
        <taxon>Chlorophyta</taxon>
        <taxon>core chlorophytes</taxon>
        <taxon>Chlorophyceae</taxon>
        <taxon>CS clade</taxon>
        <taxon>Chlamydomonadales</taxon>
        <taxon>Chlamydomonadaceae</taxon>
        <taxon>Chlamydomonas</taxon>
    </lineage>
</organism>
<feature type="transmembrane region" description="Helical" evidence="2">
    <location>
        <begin position="838"/>
        <end position="860"/>
    </location>
</feature>
<feature type="region of interest" description="Disordered" evidence="1">
    <location>
        <begin position="1"/>
        <end position="36"/>
    </location>
</feature>
<feature type="compositionally biased region" description="Low complexity" evidence="1">
    <location>
        <begin position="150"/>
        <end position="160"/>
    </location>
</feature>
<feature type="transmembrane region" description="Helical" evidence="2">
    <location>
        <begin position="587"/>
        <end position="610"/>
    </location>
</feature>
<feature type="transmembrane region" description="Helical" evidence="2">
    <location>
        <begin position="337"/>
        <end position="363"/>
    </location>
</feature>
<dbReference type="GO" id="GO:0005509">
    <property type="term" value="F:calcium ion binding"/>
    <property type="evidence" value="ECO:0007669"/>
    <property type="project" value="InterPro"/>
</dbReference>
<feature type="compositionally biased region" description="Polar residues" evidence="1">
    <location>
        <begin position="687"/>
        <end position="707"/>
    </location>
</feature>
<proteinExistence type="predicted"/>
<dbReference type="Gramene" id="PNW78332">
    <property type="protein sequence ID" value="PNW78332"/>
    <property type="gene ID" value="CHLRE_09g401550v5"/>
</dbReference>
<accession>A0A2K3DCR9</accession>
<evidence type="ECO:0000256" key="1">
    <source>
        <dbReference type="SAM" id="MobiDB-lite"/>
    </source>
</evidence>
<dbReference type="SUPFAM" id="SSF101447">
    <property type="entry name" value="Formin homology 2 domain (FH2 domain)"/>
    <property type="match status" value="1"/>
</dbReference>
<dbReference type="OrthoDB" id="536121at2759"/>
<evidence type="ECO:0000256" key="2">
    <source>
        <dbReference type="SAM" id="Phobius"/>
    </source>
</evidence>
<feature type="compositionally biased region" description="Basic and acidic residues" evidence="1">
    <location>
        <begin position="10"/>
        <end position="21"/>
    </location>
</feature>
<keyword evidence="2" id="KW-0812">Transmembrane</keyword>
<dbReference type="PaxDb" id="3055-EDP01924"/>
<gene>
    <name evidence="4" type="ORF">CHLRE_09g401550v5</name>
</gene>
<feature type="region of interest" description="Disordered" evidence="1">
    <location>
        <begin position="150"/>
        <end position="203"/>
    </location>
</feature>
<dbReference type="KEGG" id="cre:CHLRE_09g401550v5"/>
<evidence type="ECO:0000313" key="5">
    <source>
        <dbReference type="Proteomes" id="UP000006906"/>
    </source>
</evidence>
<dbReference type="EMBL" id="CM008970">
    <property type="protein sequence ID" value="PNW78332.1"/>
    <property type="molecule type" value="Genomic_DNA"/>
</dbReference>
<feature type="compositionally biased region" description="Gly residues" evidence="1">
    <location>
        <begin position="714"/>
        <end position="745"/>
    </location>
</feature>
<name>A0A2K3DCR9_CHLRE</name>
<dbReference type="PROSITE" id="PS50222">
    <property type="entry name" value="EF_HAND_2"/>
    <property type="match status" value="1"/>
</dbReference>
<feature type="transmembrane region" description="Helical" evidence="2">
    <location>
        <begin position="277"/>
        <end position="296"/>
    </location>
</feature>